<evidence type="ECO:0000313" key="1">
    <source>
        <dbReference type="EMBL" id="RXQ95887.1"/>
    </source>
</evidence>
<dbReference type="AlphaFoldDB" id="A0A4Q1JNY7"/>
<dbReference type="EMBL" id="SAXA01000004">
    <property type="protein sequence ID" value="RXQ95887.1"/>
    <property type="molecule type" value="Genomic_DNA"/>
</dbReference>
<dbReference type="OrthoDB" id="1120922at2"/>
<sequence length="219" mass="24207">MGTNLKLSEVETLELYRNALHNAEHQPKISAIMADLGFDSAVIGEGKAILAATRQAFDTNKIEDDETSAAFAEFSGIKTRLEALFNVHRKKAKVVFRKDALTADKLAISGVLPRTYIKWIEVVKKFYSEASGDTTIQSQLARLKITPEDLSAATALIADLEAARSHYLIEKGESQDATKAKDAAFYKIDDWMSEFFAVARIGLEDNPQLLEALGKIVRN</sequence>
<gene>
    <name evidence="1" type="ORF">EO244_06160</name>
</gene>
<accession>A0A4Q1JNY7</accession>
<comment type="caution">
    <text evidence="1">The sequence shown here is derived from an EMBL/GenBank/DDBJ whole genome shotgun (WGS) entry which is preliminary data.</text>
</comment>
<name>A0A4Q1JNY7_9BACT</name>
<protein>
    <submittedName>
        <fullName evidence="1">Uncharacterized protein</fullName>
    </submittedName>
</protein>
<organism evidence="1 2">
    <name type="scientific">Ancylomarina salipaludis</name>
    <dbReference type="NCBI Taxonomy" id="2501299"/>
    <lineage>
        <taxon>Bacteria</taxon>
        <taxon>Pseudomonadati</taxon>
        <taxon>Bacteroidota</taxon>
        <taxon>Bacteroidia</taxon>
        <taxon>Marinilabiliales</taxon>
        <taxon>Marinifilaceae</taxon>
        <taxon>Ancylomarina</taxon>
    </lineage>
</organism>
<evidence type="ECO:0000313" key="2">
    <source>
        <dbReference type="Proteomes" id="UP000289703"/>
    </source>
</evidence>
<reference evidence="1 2" key="1">
    <citation type="submission" date="2019-01" db="EMBL/GenBank/DDBJ databases">
        <title>Ancylomarina salipaludis sp. nov., isolated from a salt marsh.</title>
        <authorList>
            <person name="Yoon J.-H."/>
        </authorList>
    </citation>
    <scope>NUCLEOTIDE SEQUENCE [LARGE SCALE GENOMIC DNA]</scope>
    <source>
        <strain evidence="1 2">SHSM-M15</strain>
    </source>
</reference>
<proteinExistence type="predicted"/>
<dbReference type="Proteomes" id="UP000289703">
    <property type="component" value="Unassembled WGS sequence"/>
</dbReference>
<dbReference type="RefSeq" id="WP_129253780.1">
    <property type="nucleotide sequence ID" value="NZ_SAXA01000004.1"/>
</dbReference>
<keyword evidence="2" id="KW-1185">Reference proteome</keyword>